<evidence type="ECO:0000313" key="1">
    <source>
        <dbReference type="EMBL" id="KAH7928474.1"/>
    </source>
</evidence>
<reference evidence="1" key="1">
    <citation type="journal article" date="2021" name="New Phytol.">
        <title>Evolutionary innovations through gain and loss of genes in the ectomycorrhizal Boletales.</title>
        <authorList>
            <person name="Wu G."/>
            <person name="Miyauchi S."/>
            <person name="Morin E."/>
            <person name="Kuo A."/>
            <person name="Drula E."/>
            <person name="Varga T."/>
            <person name="Kohler A."/>
            <person name="Feng B."/>
            <person name="Cao Y."/>
            <person name="Lipzen A."/>
            <person name="Daum C."/>
            <person name="Hundley H."/>
            <person name="Pangilinan J."/>
            <person name="Johnson J."/>
            <person name="Barry K."/>
            <person name="LaButti K."/>
            <person name="Ng V."/>
            <person name="Ahrendt S."/>
            <person name="Min B."/>
            <person name="Choi I.G."/>
            <person name="Park H."/>
            <person name="Plett J.M."/>
            <person name="Magnuson J."/>
            <person name="Spatafora J.W."/>
            <person name="Nagy L.G."/>
            <person name="Henrissat B."/>
            <person name="Grigoriev I.V."/>
            <person name="Yang Z.L."/>
            <person name="Xu J."/>
            <person name="Martin F.M."/>
        </authorList>
    </citation>
    <scope>NUCLEOTIDE SEQUENCE</scope>
    <source>
        <strain evidence="1">KUC20120723A-06</strain>
    </source>
</reference>
<name>A0ACB8BSV4_9AGAM</name>
<protein>
    <submittedName>
        <fullName evidence="1">MFS general substrate transporter</fullName>
    </submittedName>
</protein>
<feature type="non-terminal residue" evidence="1">
    <location>
        <position position="226"/>
    </location>
</feature>
<accession>A0ACB8BSV4</accession>
<evidence type="ECO:0000313" key="2">
    <source>
        <dbReference type="Proteomes" id="UP000790709"/>
    </source>
</evidence>
<organism evidence="1 2">
    <name type="scientific">Leucogyrophana mollusca</name>
    <dbReference type="NCBI Taxonomy" id="85980"/>
    <lineage>
        <taxon>Eukaryota</taxon>
        <taxon>Fungi</taxon>
        <taxon>Dikarya</taxon>
        <taxon>Basidiomycota</taxon>
        <taxon>Agaricomycotina</taxon>
        <taxon>Agaricomycetes</taxon>
        <taxon>Agaricomycetidae</taxon>
        <taxon>Boletales</taxon>
        <taxon>Boletales incertae sedis</taxon>
        <taxon>Leucogyrophana</taxon>
    </lineage>
</organism>
<dbReference type="Proteomes" id="UP000790709">
    <property type="component" value="Unassembled WGS sequence"/>
</dbReference>
<gene>
    <name evidence="1" type="ORF">BV22DRAFT_197701</name>
</gene>
<comment type="caution">
    <text evidence="1">The sequence shown here is derived from an EMBL/GenBank/DDBJ whole genome shotgun (WGS) entry which is preliminary data.</text>
</comment>
<proteinExistence type="predicted"/>
<sequence>MSLESHSKVEDASVNPGKDDNLYRPGVDTTGVDERKLIRRIDIRVVPWLGLLYLLNFLDRGAIGNAKLYNMEVDLHITDTQYLIALTVFFFPYALFEPVSNVVLRRFRPSIWLSSMMLVWGIVMMCHGFLVNYGGLVTLRVLLGLAEAGLYPGIVFYISCWYKRSELGVRIAAFFTSATIAGAFSGLLAAAISNMDGIGGKPGWSWIFILEGLFTILCAIASYWII</sequence>
<keyword evidence="2" id="KW-1185">Reference proteome</keyword>
<dbReference type="EMBL" id="MU266352">
    <property type="protein sequence ID" value="KAH7928474.1"/>
    <property type="molecule type" value="Genomic_DNA"/>
</dbReference>